<dbReference type="EMBL" id="WJIE01000004">
    <property type="protein sequence ID" value="MRG93330.1"/>
    <property type="molecule type" value="Genomic_DNA"/>
</dbReference>
<sequence length="654" mass="69652">MTEPSALPGLPRLAKYELVEEIGHGGMATVYRARDKRLGREVAIKLIHKHLRENTEVGARFVAEARAAAKLRHPGIVEVFDVSSEEDGERYLVVELCRGTTLRKILLAHRDMPAEIGASIVLVLCEALEHAHASGIVHRDVKPENVLVELPADRANEARSRGDKADETPVPEAPSSSPRPVTSRAGSLGVIIKLTDFGIAKILDAQGVTSTGQVLGSPAHMAPEQIEAGEVDGRTDVFALGVLMYECLVGHLPFEGKNPAQVLRRVLEGDYPPADHERPTVGGRFARIIDGALAHAAADRVAGPGKLGELIRAELEALGITDPRREIEAYFADPAGYVEALTARLVPCLVVRGEAARKAGDRTGAAADFNRAHALAPHDLSILKRVTSLSASAERQKLVRRGAGIVAVAVALGLVAFGVARLRKPAAAIEPDAGPKTEGPKALAQIPQNPAVLPDVSAEPAHPLTAPPTQSSADVPRSIRIKLPIGPSTASASAITAPPTATPEKRKVVFLVSPPGATLVLDGKEEKHFSRTFKLDPGPHAVSARVKDSKCCNTFEGTFVVEPPPESDPEDVQRFRVRLTPQPATVSLGPSPANAQVVCSDIKLTLFPGANQKVQLNEATYDGKCQFTAPGEEPFRRNVSLRAGEHNVVPWAAR</sequence>
<dbReference type="RefSeq" id="WP_153820170.1">
    <property type="nucleotide sequence ID" value="NZ_WJIE01000004.1"/>
</dbReference>
<protein>
    <submittedName>
        <fullName evidence="8">Protein kinase</fullName>
    </submittedName>
</protein>
<dbReference type="AlphaFoldDB" id="A0A6N7PSI2"/>
<dbReference type="SUPFAM" id="SSF56112">
    <property type="entry name" value="Protein kinase-like (PK-like)"/>
    <property type="match status" value="1"/>
</dbReference>
<dbReference type="OrthoDB" id="9801841at2"/>
<dbReference type="PANTHER" id="PTHR43289:SF6">
    <property type="entry name" value="SERINE_THREONINE-PROTEIN KINASE NEKL-3"/>
    <property type="match status" value="1"/>
</dbReference>
<dbReference type="PROSITE" id="PS00107">
    <property type="entry name" value="PROTEIN_KINASE_ATP"/>
    <property type="match status" value="1"/>
</dbReference>
<evidence type="ECO:0000256" key="3">
    <source>
        <dbReference type="ARBA" id="ARBA00022777"/>
    </source>
</evidence>
<dbReference type="PROSITE" id="PS50011">
    <property type="entry name" value="PROTEIN_KINASE_DOM"/>
    <property type="match status" value="1"/>
</dbReference>
<dbReference type="PROSITE" id="PS00108">
    <property type="entry name" value="PROTEIN_KINASE_ST"/>
    <property type="match status" value="1"/>
</dbReference>
<dbReference type="PANTHER" id="PTHR43289">
    <property type="entry name" value="MITOGEN-ACTIVATED PROTEIN KINASE KINASE KINASE 20-RELATED"/>
    <property type="match status" value="1"/>
</dbReference>
<dbReference type="Pfam" id="PF00069">
    <property type="entry name" value="Pkinase"/>
    <property type="match status" value="1"/>
</dbReference>
<evidence type="ECO:0000259" key="7">
    <source>
        <dbReference type="PROSITE" id="PS50011"/>
    </source>
</evidence>
<evidence type="ECO:0000313" key="9">
    <source>
        <dbReference type="Proteomes" id="UP000440224"/>
    </source>
</evidence>
<name>A0A6N7PSI2_9BACT</name>
<evidence type="ECO:0000256" key="6">
    <source>
        <dbReference type="SAM" id="MobiDB-lite"/>
    </source>
</evidence>
<gene>
    <name evidence="8" type="ORF">GF068_15520</name>
</gene>
<evidence type="ECO:0000256" key="1">
    <source>
        <dbReference type="ARBA" id="ARBA00022679"/>
    </source>
</evidence>
<evidence type="ECO:0000256" key="2">
    <source>
        <dbReference type="ARBA" id="ARBA00022741"/>
    </source>
</evidence>
<organism evidence="8 9">
    <name type="scientific">Polyangium spumosum</name>
    <dbReference type="NCBI Taxonomy" id="889282"/>
    <lineage>
        <taxon>Bacteria</taxon>
        <taxon>Pseudomonadati</taxon>
        <taxon>Myxococcota</taxon>
        <taxon>Polyangia</taxon>
        <taxon>Polyangiales</taxon>
        <taxon>Polyangiaceae</taxon>
        <taxon>Polyangium</taxon>
    </lineage>
</organism>
<dbReference type="Proteomes" id="UP000440224">
    <property type="component" value="Unassembled WGS sequence"/>
</dbReference>
<dbReference type="InterPro" id="IPR017441">
    <property type="entry name" value="Protein_kinase_ATP_BS"/>
</dbReference>
<dbReference type="Gene3D" id="1.10.510.10">
    <property type="entry name" value="Transferase(Phosphotransferase) domain 1"/>
    <property type="match status" value="1"/>
</dbReference>
<dbReference type="Gene3D" id="3.30.200.20">
    <property type="entry name" value="Phosphorylase Kinase, domain 1"/>
    <property type="match status" value="1"/>
</dbReference>
<dbReference type="GO" id="GO:0005524">
    <property type="term" value="F:ATP binding"/>
    <property type="evidence" value="ECO:0007669"/>
    <property type="project" value="UniProtKB-UniRule"/>
</dbReference>
<accession>A0A6N7PSI2</accession>
<keyword evidence="2 5" id="KW-0547">Nucleotide-binding</keyword>
<evidence type="ECO:0000313" key="8">
    <source>
        <dbReference type="EMBL" id="MRG93330.1"/>
    </source>
</evidence>
<keyword evidence="3 8" id="KW-0418">Kinase</keyword>
<proteinExistence type="predicted"/>
<evidence type="ECO:0000256" key="5">
    <source>
        <dbReference type="PROSITE-ProRule" id="PRU10141"/>
    </source>
</evidence>
<dbReference type="GO" id="GO:0004674">
    <property type="term" value="F:protein serine/threonine kinase activity"/>
    <property type="evidence" value="ECO:0007669"/>
    <property type="project" value="TreeGrafter"/>
</dbReference>
<feature type="domain" description="Protein kinase" evidence="7">
    <location>
        <begin position="16"/>
        <end position="315"/>
    </location>
</feature>
<comment type="caution">
    <text evidence="8">The sequence shown here is derived from an EMBL/GenBank/DDBJ whole genome shotgun (WGS) entry which is preliminary data.</text>
</comment>
<keyword evidence="1" id="KW-0808">Transferase</keyword>
<dbReference type="InterPro" id="IPR000719">
    <property type="entry name" value="Prot_kinase_dom"/>
</dbReference>
<keyword evidence="4 5" id="KW-0067">ATP-binding</keyword>
<feature type="region of interest" description="Disordered" evidence="6">
    <location>
        <begin position="150"/>
        <end position="183"/>
    </location>
</feature>
<feature type="binding site" evidence="5">
    <location>
        <position position="45"/>
    </location>
    <ligand>
        <name>ATP</name>
        <dbReference type="ChEBI" id="CHEBI:30616"/>
    </ligand>
</feature>
<dbReference type="InterPro" id="IPR008271">
    <property type="entry name" value="Ser/Thr_kinase_AS"/>
</dbReference>
<feature type="compositionally biased region" description="Basic and acidic residues" evidence="6">
    <location>
        <begin position="151"/>
        <end position="167"/>
    </location>
</feature>
<reference evidence="8 9" key="1">
    <citation type="submission" date="2019-10" db="EMBL/GenBank/DDBJ databases">
        <title>A soil myxobacterium in the family Polyangiaceae.</title>
        <authorList>
            <person name="Li Y."/>
            <person name="Wang J."/>
        </authorList>
    </citation>
    <scope>NUCLEOTIDE SEQUENCE [LARGE SCALE GENOMIC DNA]</scope>
    <source>
        <strain evidence="8 9">DSM 14734</strain>
    </source>
</reference>
<dbReference type="CDD" id="cd14014">
    <property type="entry name" value="STKc_PknB_like"/>
    <property type="match status" value="1"/>
</dbReference>
<dbReference type="SMART" id="SM00220">
    <property type="entry name" value="S_TKc"/>
    <property type="match status" value="1"/>
</dbReference>
<evidence type="ECO:0000256" key="4">
    <source>
        <dbReference type="ARBA" id="ARBA00022840"/>
    </source>
</evidence>
<dbReference type="InterPro" id="IPR011009">
    <property type="entry name" value="Kinase-like_dom_sf"/>
</dbReference>
<keyword evidence="9" id="KW-1185">Reference proteome</keyword>